<sequence length="358" mass="36699">MLTPAAGAVTAPAGPIELAPRAGDTYTGLEAINDRGTVVGESYPRDVRILYRPMKWSATGEPTALPTLGGAPGQAVAIDEADVVAGWAEDAQGVQRAARWAADGTVARLPDPGKSSSASAISDTGRIVGASYDGTASHALLWERDGRVRELPGLSGGGSAFASEITPDGRIVAGIAADAAGHTHLVRWDERGRITDLTPDGEYGTVAGISRSGAIIGSSTLAGGNTVAKRWDPSGHVVTLGGTAAPSFGATMGISDNGTVVGLVDPDFGAATRHGGIARAGRRTCRAAPATRRPTPSTAPARSPARPRASARNGRRTASARGWNRCRATTSASTLLINSRGLTAGMSYGDFWRGVIWR</sequence>
<reference evidence="2 3" key="1">
    <citation type="submission" date="2023-06" db="EMBL/GenBank/DDBJ databases">
        <authorList>
            <person name="Oyuntsetseg B."/>
            <person name="Kim S.B."/>
        </authorList>
    </citation>
    <scope>NUCLEOTIDE SEQUENCE [LARGE SCALE GENOMIC DNA]</scope>
    <source>
        <strain evidence="2 3">2-15</strain>
    </source>
</reference>
<dbReference type="Proteomes" id="UP001236014">
    <property type="component" value="Chromosome"/>
</dbReference>
<dbReference type="KEGG" id="acab:QRX50_12545"/>
<dbReference type="RefSeq" id="WP_285972112.1">
    <property type="nucleotide sequence ID" value="NZ_CP127294.1"/>
</dbReference>
<name>A0A9Y2INE5_9PSEU</name>
<feature type="region of interest" description="Disordered" evidence="1">
    <location>
        <begin position="281"/>
        <end position="324"/>
    </location>
</feature>
<dbReference type="SUPFAM" id="SSF82171">
    <property type="entry name" value="DPP6 N-terminal domain-like"/>
    <property type="match status" value="1"/>
</dbReference>
<feature type="compositionally biased region" description="Low complexity" evidence="1">
    <location>
        <begin position="286"/>
        <end position="312"/>
    </location>
</feature>
<dbReference type="EMBL" id="CP127294">
    <property type="protein sequence ID" value="WIX81523.1"/>
    <property type="molecule type" value="Genomic_DNA"/>
</dbReference>
<evidence type="ECO:0000313" key="2">
    <source>
        <dbReference type="EMBL" id="WIX81523.1"/>
    </source>
</evidence>
<protein>
    <submittedName>
        <fullName evidence="2">Uncharacterized protein</fullName>
    </submittedName>
</protein>
<proteinExistence type="predicted"/>
<dbReference type="AlphaFoldDB" id="A0A9Y2INE5"/>
<accession>A0A9Y2INE5</accession>
<evidence type="ECO:0000256" key="1">
    <source>
        <dbReference type="SAM" id="MobiDB-lite"/>
    </source>
</evidence>
<gene>
    <name evidence="2" type="ORF">QRX50_12545</name>
</gene>
<keyword evidence="3" id="KW-1185">Reference proteome</keyword>
<evidence type="ECO:0000313" key="3">
    <source>
        <dbReference type="Proteomes" id="UP001236014"/>
    </source>
</evidence>
<organism evidence="2 3">
    <name type="scientific">Amycolatopsis carbonis</name>
    <dbReference type="NCBI Taxonomy" id="715471"/>
    <lineage>
        <taxon>Bacteria</taxon>
        <taxon>Bacillati</taxon>
        <taxon>Actinomycetota</taxon>
        <taxon>Actinomycetes</taxon>
        <taxon>Pseudonocardiales</taxon>
        <taxon>Pseudonocardiaceae</taxon>
        <taxon>Amycolatopsis</taxon>
    </lineage>
</organism>